<evidence type="ECO:0000313" key="7">
    <source>
        <dbReference type="Proteomes" id="UP000034846"/>
    </source>
</evidence>
<dbReference type="Pfam" id="PF02674">
    <property type="entry name" value="Colicin_V"/>
    <property type="match status" value="1"/>
</dbReference>
<gene>
    <name evidence="6" type="ORF">UY72_C0012G0009</name>
</gene>
<evidence type="ECO:0000256" key="4">
    <source>
        <dbReference type="ARBA" id="ARBA00023136"/>
    </source>
</evidence>
<feature type="transmembrane region" description="Helical" evidence="5">
    <location>
        <begin position="66"/>
        <end position="87"/>
    </location>
</feature>
<keyword evidence="3 5" id="KW-1133">Transmembrane helix</keyword>
<evidence type="ECO:0000256" key="2">
    <source>
        <dbReference type="ARBA" id="ARBA00022692"/>
    </source>
</evidence>
<sequence length="159" mass="16631">MTGTYVDVALIIISFGLVASGWHYGLIRTLGSLIGLVASIVVAMYGATWIEVTFGLSFFAHPLTGVVLFLVLALIVSQLVGWIVNLLDLVRRVLSIIPFVGLLNAIGGALVGALQAAFVVVALAFVTVRFVADSPARSAALESQGMSRAIDVLYGAGLL</sequence>
<evidence type="ECO:0000256" key="3">
    <source>
        <dbReference type="ARBA" id="ARBA00022989"/>
    </source>
</evidence>
<keyword evidence="4 5" id="KW-0472">Membrane</keyword>
<accession>A0A0G2ADD7</accession>
<evidence type="ECO:0000313" key="6">
    <source>
        <dbReference type="EMBL" id="KKW30464.1"/>
    </source>
</evidence>
<evidence type="ECO:0000256" key="5">
    <source>
        <dbReference type="SAM" id="Phobius"/>
    </source>
</evidence>
<evidence type="ECO:0008006" key="8">
    <source>
        <dbReference type="Google" id="ProtNLM"/>
    </source>
</evidence>
<name>A0A0G2ADD7_9BACT</name>
<protein>
    <recommendedName>
        <fullName evidence="8">Colicin V production protein</fullName>
    </recommendedName>
</protein>
<keyword evidence="2 5" id="KW-0812">Transmembrane</keyword>
<proteinExistence type="predicted"/>
<dbReference type="GO" id="GO:0009403">
    <property type="term" value="P:toxin biosynthetic process"/>
    <property type="evidence" value="ECO:0007669"/>
    <property type="project" value="InterPro"/>
</dbReference>
<feature type="transmembrane region" description="Helical" evidence="5">
    <location>
        <begin position="33"/>
        <end position="60"/>
    </location>
</feature>
<evidence type="ECO:0000256" key="1">
    <source>
        <dbReference type="ARBA" id="ARBA00004141"/>
    </source>
</evidence>
<feature type="transmembrane region" description="Helical" evidence="5">
    <location>
        <begin position="6"/>
        <end position="26"/>
    </location>
</feature>
<feature type="transmembrane region" description="Helical" evidence="5">
    <location>
        <begin position="99"/>
        <end position="126"/>
    </location>
</feature>
<comment type="caution">
    <text evidence="6">The sequence shown here is derived from an EMBL/GenBank/DDBJ whole genome shotgun (WGS) entry which is preliminary data.</text>
</comment>
<dbReference type="AlphaFoldDB" id="A0A0G2ADD7"/>
<comment type="subcellular location">
    <subcellularLocation>
        <location evidence="1">Membrane</location>
        <topology evidence="1">Multi-pass membrane protein</topology>
    </subcellularLocation>
</comment>
<dbReference type="Proteomes" id="UP000034846">
    <property type="component" value="Unassembled WGS sequence"/>
</dbReference>
<organism evidence="6 7">
    <name type="scientific">Candidatus Uhrbacteria bacterium GW2011_GWD2_52_7</name>
    <dbReference type="NCBI Taxonomy" id="1618989"/>
    <lineage>
        <taxon>Bacteria</taxon>
        <taxon>Candidatus Uhriibacteriota</taxon>
    </lineage>
</organism>
<dbReference type="EMBL" id="LCRD01000012">
    <property type="protein sequence ID" value="KKW30464.1"/>
    <property type="molecule type" value="Genomic_DNA"/>
</dbReference>
<reference evidence="6 7" key="1">
    <citation type="journal article" date="2015" name="Nature">
        <title>rRNA introns, odd ribosomes, and small enigmatic genomes across a large radiation of phyla.</title>
        <authorList>
            <person name="Brown C.T."/>
            <person name="Hug L.A."/>
            <person name="Thomas B.C."/>
            <person name="Sharon I."/>
            <person name="Castelle C.J."/>
            <person name="Singh A."/>
            <person name="Wilkins M.J."/>
            <person name="Williams K.H."/>
            <person name="Banfield J.F."/>
        </authorList>
    </citation>
    <scope>NUCLEOTIDE SEQUENCE [LARGE SCALE GENOMIC DNA]</scope>
</reference>
<dbReference type="InterPro" id="IPR003825">
    <property type="entry name" value="Colicin-V_CvpA"/>
</dbReference>
<dbReference type="GO" id="GO:0016020">
    <property type="term" value="C:membrane"/>
    <property type="evidence" value="ECO:0007669"/>
    <property type="project" value="UniProtKB-SubCell"/>
</dbReference>